<feature type="region of interest" description="Disordered" evidence="1">
    <location>
        <begin position="21"/>
        <end position="115"/>
    </location>
</feature>
<sequence length="115" mass="12680">MAAATTSKVYDSEGALIYDYGWKKRSTAEARTREKQDQMSSQAGPGENQRAQSRVKSSSKQYPEGEPDPQGRIAYHVGHQGELSWSRSEQAKDGCLNNSRERKGSQAESIRGSSP</sequence>
<evidence type="ECO:0000313" key="2">
    <source>
        <dbReference type="EMBL" id="ROL47136.1"/>
    </source>
</evidence>
<keyword evidence="3" id="KW-1185">Reference proteome</keyword>
<accession>A0A3N0YLQ8</accession>
<evidence type="ECO:0000313" key="3">
    <source>
        <dbReference type="Proteomes" id="UP000281406"/>
    </source>
</evidence>
<protein>
    <submittedName>
        <fullName evidence="2">Uncharacterized protein</fullName>
    </submittedName>
</protein>
<comment type="caution">
    <text evidence="2">The sequence shown here is derived from an EMBL/GenBank/DDBJ whole genome shotgun (WGS) entry which is preliminary data.</text>
</comment>
<dbReference type="AlphaFoldDB" id="A0A3N0YLQ8"/>
<feature type="compositionally biased region" description="Polar residues" evidence="1">
    <location>
        <begin position="38"/>
        <end position="61"/>
    </location>
</feature>
<feature type="compositionally biased region" description="Polar residues" evidence="1">
    <location>
        <begin position="106"/>
        <end position="115"/>
    </location>
</feature>
<evidence type="ECO:0000256" key="1">
    <source>
        <dbReference type="SAM" id="MobiDB-lite"/>
    </source>
</evidence>
<reference evidence="2 3" key="1">
    <citation type="submission" date="2018-10" db="EMBL/GenBank/DDBJ databases">
        <title>Genome assembly for a Yunnan-Guizhou Plateau 3E fish, Anabarilius grahami (Regan), and its evolutionary and genetic applications.</title>
        <authorList>
            <person name="Jiang W."/>
        </authorList>
    </citation>
    <scope>NUCLEOTIDE SEQUENCE [LARGE SCALE GENOMIC DNA]</scope>
    <source>
        <strain evidence="2">AG-KIZ</strain>
        <tissue evidence="2">Muscle</tissue>
    </source>
</reference>
<gene>
    <name evidence="2" type="ORF">DPX16_18934</name>
</gene>
<proteinExistence type="predicted"/>
<name>A0A3N0YLQ8_ANAGA</name>
<dbReference type="EMBL" id="RJVU01036043">
    <property type="protein sequence ID" value="ROL47136.1"/>
    <property type="molecule type" value="Genomic_DNA"/>
</dbReference>
<dbReference type="Proteomes" id="UP000281406">
    <property type="component" value="Unassembled WGS sequence"/>
</dbReference>
<organism evidence="2 3">
    <name type="scientific">Anabarilius grahami</name>
    <name type="common">Kanglang fish</name>
    <name type="synonym">Barilius grahami</name>
    <dbReference type="NCBI Taxonomy" id="495550"/>
    <lineage>
        <taxon>Eukaryota</taxon>
        <taxon>Metazoa</taxon>
        <taxon>Chordata</taxon>
        <taxon>Craniata</taxon>
        <taxon>Vertebrata</taxon>
        <taxon>Euteleostomi</taxon>
        <taxon>Actinopterygii</taxon>
        <taxon>Neopterygii</taxon>
        <taxon>Teleostei</taxon>
        <taxon>Ostariophysi</taxon>
        <taxon>Cypriniformes</taxon>
        <taxon>Xenocyprididae</taxon>
        <taxon>Xenocypridinae</taxon>
        <taxon>Xenocypridinae incertae sedis</taxon>
        <taxon>Anabarilius</taxon>
    </lineage>
</organism>
<feature type="compositionally biased region" description="Basic and acidic residues" evidence="1">
    <location>
        <begin position="26"/>
        <end position="37"/>
    </location>
</feature>